<keyword evidence="10 11" id="KW-0539">Nucleus</keyword>
<organism evidence="16 17">
    <name type="scientific">Hermetia illucens</name>
    <name type="common">Black soldier fly</name>
    <dbReference type="NCBI Taxonomy" id="343691"/>
    <lineage>
        <taxon>Eukaryota</taxon>
        <taxon>Metazoa</taxon>
        <taxon>Ecdysozoa</taxon>
        <taxon>Arthropoda</taxon>
        <taxon>Hexapoda</taxon>
        <taxon>Insecta</taxon>
        <taxon>Pterygota</taxon>
        <taxon>Neoptera</taxon>
        <taxon>Endopterygota</taxon>
        <taxon>Diptera</taxon>
        <taxon>Brachycera</taxon>
        <taxon>Stratiomyomorpha</taxon>
        <taxon>Stratiomyidae</taxon>
        <taxon>Hermetiinae</taxon>
        <taxon>Hermetia</taxon>
    </lineage>
</organism>
<feature type="compositionally biased region" description="Polar residues" evidence="12">
    <location>
        <begin position="829"/>
        <end position="851"/>
    </location>
</feature>
<evidence type="ECO:0000256" key="2">
    <source>
        <dbReference type="ARBA" id="ARBA00006956"/>
    </source>
</evidence>
<evidence type="ECO:0000313" key="16">
    <source>
        <dbReference type="EMBL" id="CAD7088164.1"/>
    </source>
</evidence>
<feature type="compositionally biased region" description="Basic residues" evidence="12">
    <location>
        <begin position="73"/>
        <end position="82"/>
    </location>
</feature>
<evidence type="ECO:0000259" key="14">
    <source>
        <dbReference type="SMART" id="SM00739"/>
    </source>
</evidence>
<name>A0A7R8UY83_HERIL</name>
<dbReference type="Pfam" id="PF23291">
    <property type="entry name" value="KOW4_SPT5"/>
    <property type="match status" value="1"/>
</dbReference>
<dbReference type="InterPro" id="IPR039385">
    <property type="entry name" value="NGN_Euk"/>
</dbReference>
<evidence type="ECO:0000256" key="10">
    <source>
        <dbReference type="ARBA" id="ARBA00023242"/>
    </source>
</evidence>
<feature type="compositionally biased region" description="Acidic residues" evidence="12">
    <location>
        <begin position="86"/>
        <end position="114"/>
    </location>
</feature>
<dbReference type="SMART" id="SM00739">
    <property type="entry name" value="KOW"/>
    <property type="match status" value="6"/>
</dbReference>
<feature type="compositionally biased region" description="Low complexity" evidence="12">
    <location>
        <begin position="955"/>
        <end position="966"/>
    </location>
</feature>
<dbReference type="PANTHER" id="PTHR11125">
    <property type="entry name" value="SUPPRESSOR OF TY 5"/>
    <property type="match status" value="1"/>
</dbReference>
<evidence type="ECO:0000256" key="11">
    <source>
        <dbReference type="PIRNR" id="PIRNR036945"/>
    </source>
</evidence>
<feature type="region of interest" description="Disordered" evidence="12">
    <location>
        <begin position="813"/>
        <end position="984"/>
    </location>
</feature>
<dbReference type="OrthoDB" id="28901at2759"/>
<feature type="domain" description="KOW" evidence="14">
    <location>
        <begin position="757"/>
        <end position="784"/>
    </location>
</feature>
<dbReference type="EMBL" id="LR899012">
    <property type="protein sequence ID" value="CAD7088164.1"/>
    <property type="molecule type" value="Genomic_DNA"/>
</dbReference>
<keyword evidence="8" id="KW-0010">Activator</keyword>
<dbReference type="InterPro" id="IPR041976">
    <property type="entry name" value="KOW_Spt5_3"/>
</dbReference>
<reference evidence="16 17" key="1">
    <citation type="submission" date="2020-11" db="EMBL/GenBank/DDBJ databases">
        <authorList>
            <person name="Wallbank WR R."/>
            <person name="Pardo Diaz C."/>
            <person name="Kozak K."/>
            <person name="Martin S."/>
            <person name="Jiggins C."/>
            <person name="Moest M."/>
            <person name="Warren A I."/>
            <person name="Generalovic N T."/>
            <person name="Byers J.R.P. K."/>
            <person name="Montejo-Kovacevich G."/>
            <person name="Yen C E."/>
        </authorList>
    </citation>
    <scope>NUCLEOTIDE SEQUENCE [LARGE SCALE GENOMIC DNA]</scope>
</reference>
<evidence type="ECO:0000259" key="13">
    <source>
        <dbReference type="SMART" id="SM00738"/>
    </source>
</evidence>
<dbReference type="InterPro" id="IPR005824">
    <property type="entry name" value="KOW"/>
</dbReference>
<dbReference type="GO" id="GO:0003729">
    <property type="term" value="F:mRNA binding"/>
    <property type="evidence" value="ECO:0007669"/>
    <property type="project" value="TreeGrafter"/>
</dbReference>
<evidence type="ECO:0000256" key="9">
    <source>
        <dbReference type="ARBA" id="ARBA00023163"/>
    </source>
</evidence>
<dbReference type="InterPro" id="IPR014722">
    <property type="entry name" value="Rib_uL2_dom2"/>
</dbReference>
<dbReference type="SMART" id="SM00738">
    <property type="entry name" value="NGN"/>
    <property type="match status" value="1"/>
</dbReference>
<evidence type="ECO:0000256" key="12">
    <source>
        <dbReference type="SAM" id="MobiDB-lite"/>
    </source>
</evidence>
<dbReference type="PIRSF" id="PIRSF036945">
    <property type="entry name" value="Spt5"/>
    <property type="match status" value="1"/>
</dbReference>
<dbReference type="InterPro" id="IPR022581">
    <property type="entry name" value="Spt5_N"/>
</dbReference>
<feature type="region of interest" description="Disordered" evidence="12">
    <location>
        <begin position="371"/>
        <end position="398"/>
    </location>
</feature>
<feature type="domain" description="KOW" evidence="14">
    <location>
        <begin position="528"/>
        <end position="555"/>
    </location>
</feature>
<dbReference type="InterPro" id="IPR041975">
    <property type="entry name" value="KOW_Spt5_2"/>
</dbReference>
<dbReference type="Gene3D" id="3.30.70.940">
    <property type="entry name" value="NusG, N-terminal domain"/>
    <property type="match status" value="1"/>
</dbReference>
<keyword evidence="17" id="KW-1185">Reference proteome</keyword>
<dbReference type="Pfam" id="PF23290">
    <property type="entry name" value="KOW5_SPT5"/>
    <property type="match status" value="1"/>
</dbReference>
<dbReference type="InterPro" id="IPR041980">
    <property type="entry name" value="KOW_Spt5_6_metazoa"/>
</dbReference>
<accession>A0A7R8UY83</accession>
<evidence type="ECO:0000313" key="17">
    <source>
        <dbReference type="Proteomes" id="UP000594454"/>
    </source>
</evidence>
<evidence type="ECO:0000256" key="8">
    <source>
        <dbReference type="ARBA" id="ARBA00023159"/>
    </source>
</evidence>
<dbReference type="InParanoid" id="A0A7R8UY83"/>
<protein>
    <recommendedName>
        <fullName evidence="3 11">Transcription elongation factor SPT5</fullName>
    </recommendedName>
</protein>
<dbReference type="InterPro" id="IPR057936">
    <property type="entry name" value="KOWx_Spt5"/>
</dbReference>
<dbReference type="CDD" id="cd06082">
    <property type="entry name" value="KOW_Spt5_2"/>
    <property type="match status" value="1"/>
</dbReference>
<feature type="domain" description="NusG-like N-terminal" evidence="13">
    <location>
        <begin position="229"/>
        <end position="320"/>
    </location>
</feature>
<dbReference type="CDD" id="cd06083">
    <property type="entry name" value="KOW_Spt5_3"/>
    <property type="match status" value="1"/>
</dbReference>
<feature type="domain" description="Spt5 C-terminal" evidence="15">
    <location>
        <begin position="824"/>
        <end position="947"/>
    </location>
</feature>
<gene>
    <name evidence="16" type="ORF">HERILL_LOCUS10815</name>
</gene>
<comment type="subcellular location">
    <subcellularLocation>
        <location evidence="1 11">Nucleus</location>
    </subcellularLocation>
</comment>
<dbReference type="Pfam" id="PF23287">
    <property type="entry name" value="KOW7_SPT5"/>
    <property type="match status" value="1"/>
</dbReference>
<sequence>MSDSEASNMSDSGSDVGSMGSNRSQHSARSRSSRSASRSVSRSRSRSRSPSRSRSRSASAGSGSGSDVERVRNRGRKRGRSRSRSDEEEVDEEQEPEDGEDLDSEYDEEDEDEDGGRPKKKKKKERFGGFIIDEAEVDDEVEEDEEWEDGANEIGIVGNEIDELGPTARDIEIKRRGTNLWDTAKEDEIEEYLRKKYADASIVRKHFGDGGEEMSDEITQQTLLPGIKDPNLWMVKCRIGEEKATCLLLMRKFLTYLNTDEPLQIKAVVAPEGVKGYIYVEAYKQTHVKAAIANVGNLRMGQWKQEMVPIKEMTDVLKVVKEQAGLKPKQWVRLKRGLYKDDIAQVDYVDLAQNQVHLKLLPRIDYTRMRGALRTTQSDSDDAKRKKKRRPPAKPFDPEAIRAIGGEVTSDGDFLIFEGNRYSRKGFLYKNFTMSAILAEGVRPTLSELERFEEQPEEINIELAVASKDDPATSHSFSMGDNVEVCVGDLENLQAKIIAIDGGMITVMPKHEDLKDPLIFKANELRKYFKTGDHAKVLAGRYEGETGLIVRVEPSRVVLVSDLTMHELEVLPRDLQLCSDMATGVDSLGQFQWGDLVQLDAQNVGVIVRLERENFHVLGMHGKVIECKPTALQKRRENRNTIALDADQNQIRRKDIVKVMEGPHAGRHGEIKHLYRNLAFLHCRMYTENGGIFVCKTRHLQLAGGNKNPANSLGPLGGFGFMSPRIQSPMHPSGGRGGRGGGGGRGGRGGLRVTRDREILGKTIKISGGPYKGAVGIVKDATESTARVELHTSCQTISVDRNHIAVVGVPGREGGSVSTYGRTPGRTPNYGSQTPIYSGSKTPLIGSQTPQWDDGHRTPHHVSMTPSHDGSATPRHSAWDPNVTNTPARSNDFDYNMDEASPSPGYNPSTPGYQMSTPFAPHTPGTMYGSDHSFSPYNASPSPSPSPYPVGYMATPSPSTYSPNTPGGAPQSPFNPQTPGASLDSAHMGDWCTTDIEVKIHTHDDADLVGQTGIIRTVSNGVCSVFLRQEDRSVSVISEHLAPVTPQADDDFKVICGDERESIGKVISVSGKDSFVNLHGKHLLIPTKFLCKMRSAD</sequence>
<feature type="compositionally biased region" description="Basic residues" evidence="12">
    <location>
        <begin position="41"/>
        <end position="55"/>
    </location>
</feature>
<dbReference type="SUPFAM" id="SSF50104">
    <property type="entry name" value="Translation proteins SH3-like domain"/>
    <property type="match status" value="1"/>
</dbReference>
<dbReference type="Pfam" id="PF23042">
    <property type="entry name" value="KOW1_SPT5"/>
    <property type="match status" value="1"/>
</dbReference>
<dbReference type="Pfam" id="PF23284">
    <property type="entry name" value="KOW2_Spt5"/>
    <property type="match status" value="1"/>
</dbReference>
<feature type="domain" description="KOW" evidence="14">
    <location>
        <begin position="476"/>
        <end position="503"/>
    </location>
</feature>
<dbReference type="FunFam" id="2.30.30.30:FF:000016">
    <property type="entry name" value="Transcription elongation factor SPT5"/>
    <property type="match status" value="1"/>
</dbReference>
<evidence type="ECO:0000259" key="15">
    <source>
        <dbReference type="SMART" id="SM01104"/>
    </source>
</evidence>
<keyword evidence="7" id="KW-0805">Transcription regulation</keyword>
<feature type="compositionally biased region" description="Polar residues" evidence="12">
    <location>
        <begin position="904"/>
        <end position="917"/>
    </location>
</feature>
<keyword evidence="6" id="KW-0677">Repeat</keyword>
<feature type="compositionally biased region" description="Gly residues" evidence="12">
    <location>
        <begin position="734"/>
        <end position="750"/>
    </location>
</feature>
<dbReference type="OMA" id="YPVGYMN"/>
<feature type="domain" description="KOW" evidence="14">
    <location>
        <begin position="325"/>
        <end position="352"/>
    </location>
</feature>
<dbReference type="Proteomes" id="UP000594454">
    <property type="component" value="Chromosome 4"/>
</dbReference>
<dbReference type="Pfam" id="PF00467">
    <property type="entry name" value="KOW"/>
    <property type="match status" value="1"/>
</dbReference>
<dbReference type="GO" id="GO:0006368">
    <property type="term" value="P:transcription elongation by RNA polymerase II"/>
    <property type="evidence" value="ECO:0007669"/>
    <property type="project" value="TreeGrafter"/>
</dbReference>
<dbReference type="CDD" id="cd06085">
    <property type="entry name" value="KOW_Spt5_5"/>
    <property type="match status" value="1"/>
</dbReference>
<dbReference type="InterPro" id="IPR041977">
    <property type="entry name" value="KOW_Spt5_4"/>
</dbReference>
<keyword evidence="4" id="KW-0678">Repressor</keyword>
<evidence type="ECO:0000256" key="7">
    <source>
        <dbReference type="ARBA" id="ARBA00023015"/>
    </source>
</evidence>
<feature type="region of interest" description="Disordered" evidence="12">
    <location>
        <begin position="1"/>
        <end position="124"/>
    </location>
</feature>
<dbReference type="InterPro" id="IPR006645">
    <property type="entry name" value="NGN-like_dom"/>
</dbReference>
<feature type="domain" description="KOW" evidence="14">
    <location>
        <begin position="1045"/>
        <end position="1072"/>
    </location>
</feature>
<dbReference type="InterPro" id="IPR039659">
    <property type="entry name" value="SPT5"/>
</dbReference>
<dbReference type="InterPro" id="IPR041973">
    <property type="entry name" value="KOW_Spt5_1"/>
</dbReference>
<dbReference type="FunFam" id="3.30.70.940:FF:000003">
    <property type="entry name" value="Transcription elongation factor SPT5"/>
    <property type="match status" value="1"/>
</dbReference>
<feature type="domain" description="KOW" evidence="14">
    <location>
        <begin position="650"/>
        <end position="677"/>
    </location>
</feature>
<dbReference type="CDD" id="cd06081">
    <property type="entry name" value="KOW_Spt5_1"/>
    <property type="match status" value="1"/>
</dbReference>
<dbReference type="Pfam" id="PF23288">
    <property type="entry name" value="KOW6_SPT5"/>
    <property type="match status" value="1"/>
</dbReference>
<dbReference type="FunCoup" id="A0A7R8UY83">
    <property type="interactions" value="2164"/>
</dbReference>
<dbReference type="GO" id="GO:0032784">
    <property type="term" value="P:regulation of DNA-templated transcription elongation"/>
    <property type="evidence" value="ECO:0007669"/>
    <property type="project" value="InterPro"/>
</dbReference>
<dbReference type="InterPro" id="IPR017071">
    <property type="entry name" value="TF_Spt5_eukaryote"/>
</dbReference>
<evidence type="ECO:0000256" key="4">
    <source>
        <dbReference type="ARBA" id="ARBA00022491"/>
    </source>
</evidence>
<dbReference type="InterPro" id="IPR036735">
    <property type="entry name" value="NGN_dom_sf"/>
</dbReference>
<evidence type="ECO:0000256" key="1">
    <source>
        <dbReference type="ARBA" id="ARBA00004123"/>
    </source>
</evidence>
<dbReference type="GO" id="GO:0006357">
    <property type="term" value="P:regulation of transcription by RNA polymerase II"/>
    <property type="evidence" value="ECO:0007669"/>
    <property type="project" value="InterPro"/>
</dbReference>
<evidence type="ECO:0000256" key="5">
    <source>
        <dbReference type="ARBA" id="ARBA00022553"/>
    </source>
</evidence>
<dbReference type="InterPro" id="IPR008991">
    <property type="entry name" value="Translation_prot_SH3-like_sf"/>
</dbReference>
<keyword evidence="5" id="KW-0597">Phosphoprotein</keyword>
<proteinExistence type="inferred from homology"/>
<dbReference type="InterPro" id="IPR005100">
    <property type="entry name" value="NGN-domain"/>
</dbReference>
<dbReference type="CDD" id="cd06084">
    <property type="entry name" value="KOW_Spt5_4"/>
    <property type="match status" value="1"/>
</dbReference>
<dbReference type="FunFam" id="2.30.30.30:FF:000017">
    <property type="entry name" value="Transcription elongation factor SPT5"/>
    <property type="match status" value="1"/>
</dbReference>
<dbReference type="SMART" id="SM01104">
    <property type="entry name" value="CTD"/>
    <property type="match status" value="1"/>
</dbReference>
<dbReference type="InterPro" id="IPR024945">
    <property type="entry name" value="Spt5_C_dom"/>
</dbReference>
<dbReference type="Pfam" id="PF03439">
    <property type="entry name" value="Spt5-NGN"/>
    <property type="match status" value="1"/>
</dbReference>
<dbReference type="AlphaFoldDB" id="A0A7R8UY83"/>
<feature type="region of interest" description="Disordered" evidence="12">
    <location>
        <begin position="728"/>
        <end position="751"/>
    </location>
</feature>
<dbReference type="Pfam" id="PF11942">
    <property type="entry name" value="Spt5_N"/>
    <property type="match status" value="1"/>
</dbReference>
<dbReference type="InterPro" id="IPR041978">
    <property type="entry name" value="KOW_Spt5_5"/>
</dbReference>
<dbReference type="Pfam" id="PF23037">
    <property type="entry name" value="KOWx_SPT5"/>
    <property type="match status" value="1"/>
</dbReference>
<dbReference type="Gene3D" id="2.30.30.30">
    <property type="match status" value="3"/>
</dbReference>
<comment type="similarity">
    <text evidence="2 11">Belongs to the SPT5 family.</text>
</comment>
<dbReference type="FunFam" id="2.30.30.30:FF:000013">
    <property type="entry name" value="Transcription elongation factor SPT5"/>
    <property type="match status" value="1"/>
</dbReference>
<evidence type="ECO:0000256" key="6">
    <source>
        <dbReference type="ARBA" id="ARBA00022737"/>
    </source>
</evidence>
<feature type="compositionally biased region" description="Low complexity" evidence="12">
    <location>
        <begin position="7"/>
        <end position="25"/>
    </location>
</feature>
<dbReference type="InterPro" id="IPR057934">
    <property type="entry name" value="KOW_Spt5_7"/>
</dbReference>
<dbReference type="PANTHER" id="PTHR11125:SF7">
    <property type="entry name" value="TRANSCRIPTION ELONGATION FACTOR SPT5"/>
    <property type="match status" value="1"/>
</dbReference>
<keyword evidence="9 11" id="KW-0804">Transcription</keyword>
<dbReference type="CDD" id="cd09888">
    <property type="entry name" value="NGN_Euk"/>
    <property type="match status" value="1"/>
</dbReference>
<evidence type="ECO:0000256" key="3">
    <source>
        <dbReference type="ARBA" id="ARBA00020181"/>
    </source>
</evidence>
<dbReference type="GO" id="GO:0032044">
    <property type="term" value="C:DSIF complex"/>
    <property type="evidence" value="ECO:0007669"/>
    <property type="project" value="TreeGrafter"/>
</dbReference>